<dbReference type="HAMAP" id="MF_00440">
    <property type="entry name" value="NrdR"/>
    <property type="match status" value="1"/>
</dbReference>
<dbReference type="PROSITE" id="PS51161">
    <property type="entry name" value="ATP_CONE"/>
    <property type="match status" value="1"/>
</dbReference>
<dbReference type="OrthoDB" id="9807461at2"/>
<evidence type="ECO:0000313" key="11">
    <source>
        <dbReference type="Proteomes" id="UP000245539"/>
    </source>
</evidence>
<dbReference type="GO" id="GO:0045892">
    <property type="term" value="P:negative regulation of DNA-templated transcription"/>
    <property type="evidence" value="ECO:0007669"/>
    <property type="project" value="UniProtKB-UniRule"/>
</dbReference>
<dbReference type="InterPro" id="IPR003796">
    <property type="entry name" value="RNR_NrdR-like"/>
</dbReference>
<comment type="function">
    <text evidence="8">Negatively regulates transcription of bacterial ribonucleotide reductase nrd genes and operons by binding to NrdR-boxes.</text>
</comment>
<accession>A0A317CQ33</accession>
<keyword evidence="11" id="KW-1185">Reference proteome</keyword>
<evidence type="ECO:0000313" key="10">
    <source>
        <dbReference type="EMBL" id="PWR00308.1"/>
    </source>
</evidence>
<dbReference type="GO" id="GO:0008270">
    <property type="term" value="F:zinc ion binding"/>
    <property type="evidence" value="ECO:0007669"/>
    <property type="project" value="UniProtKB-UniRule"/>
</dbReference>
<keyword evidence="7 8" id="KW-0804">Transcription</keyword>
<feature type="domain" description="ATP-cone" evidence="9">
    <location>
        <begin position="49"/>
        <end position="139"/>
    </location>
</feature>
<evidence type="ECO:0000256" key="3">
    <source>
        <dbReference type="ARBA" id="ARBA00022771"/>
    </source>
</evidence>
<dbReference type="InterPro" id="IPR055173">
    <property type="entry name" value="NrdR-like_N"/>
</dbReference>
<evidence type="ECO:0000256" key="8">
    <source>
        <dbReference type="HAMAP-Rule" id="MF_00440"/>
    </source>
</evidence>
<protein>
    <recommendedName>
        <fullName evidence="8">Transcriptional repressor NrdR</fullName>
    </recommendedName>
</protein>
<evidence type="ECO:0000256" key="4">
    <source>
        <dbReference type="ARBA" id="ARBA00022840"/>
    </source>
</evidence>
<dbReference type="EMBL" id="QGKM01000004">
    <property type="protein sequence ID" value="PWR00308.1"/>
    <property type="molecule type" value="Genomic_DNA"/>
</dbReference>
<keyword evidence="3 8" id="KW-0863">Zinc-finger</keyword>
<name>A0A317CQ33_9GAMM</name>
<dbReference type="PANTHER" id="PTHR30455">
    <property type="entry name" value="TRANSCRIPTIONAL REPRESSOR NRDR"/>
    <property type="match status" value="1"/>
</dbReference>
<evidence type="ECO:0000256" key="5">
    <source>
        <dbReference type="ARBA" id="ARBA00023015"/>
    </source>
</evidence>
<dbReference type="NCBIfam" id="TIGR00244">
    <property type="entry name" value="transcriptional regulator NrdR"/>
    <property type="match status" value="1"/>
</dbReference>
<feature type="zinc finger region" evidence="8">
    <location>
        <begin position="3"/>
        <end position="34"/>
    </location>
</feature>
<evidence type="ECO:0000259" key="9">
    <source>
        <dbReference type="PROSITE" id="PS51161"/>
    </source>
</evidence>
<keyword evidence="4 8" id="KW-0067">ATP-binding</keyword>
<dbReference type="GO" id="GO:0005524">
    <property type="term" value="F:ATP binding"/>
    <property type="evidence" value="ECO:0007669"/>
    <property type="project" value="UniProtKB-UniRule"/>
</dbReference>
<dbReference type="Pfam" id="PF03477">
    <property type="entry name" value="ATP-cone"/>
    <property type="match status" value="1"/>
</dbReference>
<evidence type="ECO:0000256" key="2">
    <source>
        <dbReference type="ARBA" id="ARBA00022741"/>
    </source>
</evidence>
<proteinExistence type="inferred from homology"/>
<keyword evidence="2 8" id="KW-0547">Nucleotide-binding</keyword>
<comment type="caution">
    <text evidence="10">The sequence shown here is derived from an EMBL/GenBank/DDBJ whole genome shotgun (WGS) entry which is preliminary data.</text>
</comment>
<dbReference type="RefSeq" id="WP_109835953.1">
    <property type="nucleotide sequence ID" value="NZ_QGKM01000004.1"/>
</dbReference>
<comment type="cofactor">
    <cofactor evidence="8">
        <name>Zn(2+)</name>
        <dbReference type="ChEBI" id="CHEBI:29105"/>
    </cofactor>
    <text evidence="8">Binds 1 zinc ion.</text>
</comment>
<keyword evidence="6 8" id="KW-0238">DNA-binding</keyword>
<keyword evidence="8" id="KW-0479">Metal-binding</keyword>
<evidence type="ECO:0000256" key="7">
    <source>
        <dbReference type="ARBA" id="ARBA00023163"/>
    </source>
</evidence>
<dbReference type="InterPro" id="IPR005144">
    <property type="entry name" value="ATP-cone_dom"/>
</dbReference>
<keyword evidence="5 8" id="KW-0805">Transcription regulation</keyword>
<evidence type="ECO:0000256" key="1">
    <source>
        <dbReference type="ARBA" id="ARBA00022491"/>
    </source>
</evidence>
<reference evidence="10 11" key="1">
    <citation type="submission" date="2018-05" db="EMBL/GenBank/DDBJ databases">
        <title>Leucothrix arctica sp. nov., isolated from Arctic seawater.</title>
        <authorList>
            <person name="Choi A."/>
            <person name="Baek K."/>
        </authorList>
    </citation>
    <scope>NUCLEOTIDE SEQUENCE [LARGE SCALE GENOMIC DNA]</scope>
    <source>
        <strain evidence="10 11">JCM 18388</strain>
    </source>
</reference>
<dbReference type="GO" id="GO:0003677">
    <property type="term" value="F:DNA binding"/>
    <property type="evidence" value="ECO:0007669"/>
    <property type="project" value="UniProtKB-KW"/>
</dbReference>
<dbReference type="Pfam" id="PF22811">
    <property type="entry name" value="Zn_ribbon_NrdR"/>
    <property type="match status" value="1"/>
</dbReference>
<dbReference type="Proteomes" id="UP000245539">
    <property type="component" value="Unassembled WGS sequence"/>
</dbReference>
<dbReference type="AlphaFoldDB" id="A0A317CQ33"/>
<dbReference type="PANTHER" id="PTHR30455:SF2">
    <property type="entry name" value="TRANSCRIPTIONAL REPRESSOR NRDR"/>
    <property type="match status" value="1"/>
</dbReference>
<evidence type="ECO:0000256" key="6">
    <source>
        <dbReference type="ARBA" id="ARBA00023125"/>
    </source>
</evidence>
<comment type="similarity">
    <text evidence="8">Belongs to the NrdR family.</text>
</comment>
<gene>
    <name evidence="8" type="primary">nrdR</name>
    <name evidence="10" type="ORF">DKW60_01775</name>
</gene>
<keyword evidence="8" id="KW-0862">Zinc</keyword>
<sequence length="158" mass="18012">MHCPFCSATDTRVVDSRLGADGDQVRRRRKCGSCDERFTTYEVADLNMPRVMKSDGVGEAFNVEKLRAGMMLALEKRPVSMVDIDRAIQQIKKKILSSGLREVESHWIGERVMQELRELDGVAYIRFASVYRSFNDIDEFVETINLMEKKVATDKGLS</sequence>
<keyword evidence="1 8" id="KW-0678">Repressor</keyword>
<organism evidence="10 11">
    <name type="scientific">Leucothrix pacifica</name>
    <dbReference type="NCBI Taxonomy" id="1247513"/>
    <lineage>
        <taxon>Bacteria</taxon>
        <taxon>Pseudomonadati</taxon>
        <taxon>Pseudomonadota</taxon>
        <taxon>Gammaproteobacteria</taxon>
        <taxon>Thiotrichales</taxon>
        <taxon>Thiotrichaceae</taxon>
        <taxon>Leucothrix</taxon>
    </lineage>
</organism>